<protein>
    <submittedName>
        <fullName evidence="3">CAP domain-containing protein</fullName>
    </submittedName>
</protein>
<dbReference type="Pfam" id="PF00188">
    <property type="entry name" value="CAP"/>
    <property type="match status" value="1"/>
</dbReference>
<dbReference type="CDD" id="cd05379">
    <property type="entry name" value="CAP_bacterial"/>
    <property type="match status" value="1"/>
</dbReference>
<evidence type="ECO:0000313" key="4">
    <source>
        <dbReference type="Proteomes" id="UP001597344"/>
    </source>
</evidence>
<keyword evidence="1" id="KW-0732">Signal</keyword>
<dbReference type="PANTHER" id="PTHR31157">
    <property type="entry name" value="SCP DOMAIN-CONTAINING PROTEIN"/>
    <property type="match status" value="1"/>
</dbReference>
<keyword evidence="4" id="KW-1185">Reference proteome</keyword>
<proteinExistence type="predicted"/>
<dbReference type="InterPro" id="IPR035940">
    <property type="entry name" value="CAP_sf"/>
</dbReference>
<accession>A0ABW5AZG8</accession>
<dbReference type="RefSeq" id="WP_378320266.1">
    <property type="nucleotide sequence ID" value="NZ_JBHUHY010000009.1"/>
</dbReference>
<evidence type="ECO:0000256" key="1">
    <source>
        <dbReference type="SAM" id="SignalP"/>
    </source>
</evidence>
<gene>
    <name evidence="3" type="ORF">ACFSJT_10770</name>
</gene>
<organism evidence="3 4">
    <name type="scientific">Aquimarina celericrescens</name>
    <dbReference type="NCBI Taxonomy" id="1964542"/>
    <lineage>
        <taxon>Bacteria</taxon>
        <taxon>Pseudomonadati</taxon>
        <taxon>Bacteroidota</taxon>
        <taxon>Flavobacteriia</taxon>
        <taxon>Flavobacteriales</taxon>
        <taxon>Flavobacteriaceae</taxon>
        <taxon>Aquimarina</taxon>
    </lineage>
</organism>
<dbReference type="Gene3D" id="3.40.33.10">
    <property type="entry name" value="CAP"/>
    <property type="match status" value="1"/>
</dbReference>
<dbReference type="InterPro" id="IPR014044">
    <property type="entry name" value="CAP_dom"/>
</dbReference>
<dbReference type="PROSITE" id="PS51257">
    <property type="entry name" value="PROKAR_LIPOPROTEIN"/>
    <property type="match status" value="1"/>
</dbReference>
<dbReference type="SUPFAM" id="SSF55797">
    <property type="entry name" value="PR-1-like"/>
    <property type="match status" value="1"/>
</dbReference>
<name>A0ABW5AZG8_9FLAO</name>
<comment type="caution">
    <text evidence="3">The sequence shown here is derived from an EMBL/GenBank/DDBJ whole genome shotgun (WGS) entry which is preliminary data.</text>
</comment>
<evidence type="ECO:0000259" key="2">
    <source>
        <dbReference type="Pfam" id="PF00188"/>
    </source>
</evidence>
<feature type="domain" description="SCP" evidence="2">
    <location>
        <begin position="41"/>
        <end position="153"/>
    </location>
</feature>
<feature type="chain" id="PRO_5046991313" evidence="1">
    <location>
        <begin position="24"/>
        <end position="155"/>
    </location>
</feature>
<reference evidence="4" key="1">
    <citation type="journal article" date="2019" name="Int. J. Syst. Evol. Microbiol.">
        <title>The Global Catalogue of Microorganisms (GCM) 10K type strain sequencing project: providing services to taxonomists for standard genome sequencing and annotation.</title>
        <authorList>
            <consortium name="The Broad Institute Genomics Platform"/>
            <consortium name="The Broad Institute Genome Sequencing Center for Infectious Disease"/>
            <person name="Wu L."/>
            <person name="Ma J."/>
        </authorList>
    </citation>
    <scope>NUCLEOTIDE SEQUENCE [LARGE SCALE GENOMIC DNA]</scope>
    <source>
        <strain evidence="4">DT92</strain>
    </source>
</reference>
<feature type="signal peptide" evidence="1">
    <location>
        <begin position="1"/>
        <end position="23"/>
    </location>
</feature>
<sequence>MKIIFHRSILVLILSLIMFSCSEDDSNIDTTNEITVVDEILNLVNEHRQSQSLSILAKSATAEELAIDHSKYMISQGRISHDNRDAKFQTLQEKENARSFGENVASGQNSAQSVMTGWLNSSGHRANIEGNYTHIGIAAVKDENGRFYYTQIFYR</sequence>
<dbReference type="EMBL" id="JBHUHY010000009">
    <property type="protein sequence ID" value="MFD2187271.1"/>
    <property type="molecule type" value="Genomic_DNA"/>
</dbReference>
<dbReference type="Proteomes" id="UP001597344">
    <property type="component" value="Unassembled WGS sequence"/>
</dbReference>
<evidence type="ECO:0000313" key="3">
    <source>
        <dbReference type="EMBL" id="MFD2187271.1"/>
    </source>
</evidence>
<dbReference type="PANTHER" id="PTHR31157:SF1">
    <property type="entry name" value="SCP DOMAIN-CONTAINING PROTEIN"/>
    <property type="match status" value="1"/>
</dbReference>